<protein>
    <recommendedName>
        <fullName evidence="5">SIR2-like domain-containing protein</fullName>
    </recommendedName>
</protein>
<reference evidence="2 4" key="2">
    <citation type="submission" date="2018-06" db="EMBL/GenBank/DDBJ databases">
        <authorList>
            <consortium name="Pathogen Informatics"/>
            <person name="Doyle S."/>
        </authorList>
    </citation>
    <scope>NUCLEOTIDE SEQUENCE [LARGE SCALE GENOMIC DNA]</scope>
    <source>
        <strain evidence="2 4">NCTC12438</strain>
    </source>
</reference>
<evidence type="ECO:0008006" key="5">
    <source>
        <dbReference type="Google" id="ProtNLM"/>
    </source>
</evidence>
<organism evidence="2 4">
    <name type="scientific">Legionella cincinnatiensis</name>
    <dbReference type="NCBI Taxonomy" id="28085"/>
    <lineage>
        <taxon>Bacteria</taxon>
        <taxon>Pseudomonadati</taxon>
        <taxon>Pseudomonadota</taxon>
        <taxon>Gammaproteobacteria</taxon>
        <taxon>Legionellales</taxon>
        <taxon>Legionellaceae</taxon>
        <taxon>Legionella</taxon>
    </lineage>
</organism>
<dbReference type="OrthoDB" id="7060209at2"/>
<evidence type="ECO:0000313" key="3">
    <source>
        <dbReference type="Proteomes" id="UP000054854"/>
    </source>
</evidence>
<dbReference type="Proteomes" id="UP000054854">
    <property type="component" value="Unassembled WGS sequence"/>
</dbReference>
<evidence type="ECO:0000313" key="2">
    <source>
        <dbReference type="EMBL" id="STX34123.1"/>
    </source>
</evidence>
<evidence type="ECO:0000313" key="4">
    <source>
        <dbReference type="Proteomes" id="UP000255316"/>
    </source>
</evidence>
<keyword evidence="3" id="KW-1185">Reference proteome</keyword>
<dbReference type="STRING" id="28085.Lcin_0128"/>
<reference evidence="1 3" key="1">
    <citation type="submission" date="2015-11" db="EMBL/GenBank/DDBJ databases">
        <title>Genomic analysis of 38 Legionella species identifies large and diverse effector repertoires.</title>
        <authorList>
            <person name="Burstein D."/>
            <person name="Amaro F."/>
            <person name="Zusman T."/>
            <person name="Lifshitz Z."/>
            <person name="Cohen O."/>
            <person name="Gilbert J.A."/>
            <person name="Pupko T."/>
            <person name="Shuman H.A."/>
            <person name="Segal G."/>
        </authorList>
    </citation>
    <scope>NUCLEOTIDE SEQUENCE [LARGE SCALE GENOMIC DNA]</scope>
    <source>
        <strain evidence="1 3">CDC#72-OH-14</strain>
    </source>
</reference>
<dbReference type="AlphaFoldDB" id="A0A378IGF9"/>
<dbReference type="EMBL" id="LNXX01000004">
    <property type="protein sequence ID" value="KTC93548.1"/>
    <property type="molecule type" value="Genomic_DNA"/>
</dbReference>
<accession>A0A378IGF9</accession>
<name>A0A378IGF9_9GAMM</name>
<proteinExistence type="predicted"/>
<evidence type="ECO:0000313" key="1">
    <source>
        <dbReference type="EMBL" id="KTC93548.1"/>
    </source>
</evidence>
<dbReference type="Proteomes" id="UP000255316">
    <property type="component" value="Unassembled WGS sequence"/>
</dbReference>
<dbReference type="EMBL" id="UGNX01000001">
    <property type="protein sequence ID" value="STX34123.1"/>
    <property type="molecule type" value="Genomic_DNA"/>
</dbReference>
<sequence length="445" mass="52051">MFNTKTLFILGAGASAPYDYPIGKQLIHNIIEDMEDYIFIPKYQSKKVPPYWNENDKKNNVLYDFSLCIEGFEDIALYADESEQKHYEQCSGDGLFRIYYISKSNPANYAHQFFFKIKINQVDVFAELKNALEILDPVSIDAFLRDNPSYARAGKMMILYSLLKREDPLKFNINQSDDNWYSFLLNDLVSECADRPEKLSENKIKFITFNYDVSLDYFLHSRLRKIENFVKSDDKSNSPADCFLNELDIEHVYGQLYPLVNSDHYGKYIDISEGNKLPNIQISWVGGTTQQSSSQPLTSLKLIQNFKRFIFSFEQYNNIKTMYDERNNPTERDEMIVKHKEAIQWAEEIIFIGFGFDRDNLNMLGIPDTLSEYTQMLPGKTIRYLNYKGMMKSLSFEFENIQKERNALLNSNSRKDKSKIINIIQSTADKISSAYQNDFKKFLFK</sequence>
<gene>
    <name evidence="1" type="ORF">Lcin_0128</name>
    <name evidence="2" type="ORF">NCTC12438_00716</name>
</gene>
<dbReference type="RefSeq" id="WP_058463382.1">
    <property type="nucleotide sequence ID" value="NZ_CAAAHQ010000011.1"/>
</dbReference>